<evidence type="ECO:0000313" key="2">
    <source>
        <dbReference type="Proteomes" id="UP000324029"/>
    </source>
</evidence>
<gene>
    <name evidence="1" type="ORF">FXO26_19200</name>
</gene>
<reference evidence="1 2" key="1">
    <citation type="submission" date="2019-08" db="EMBL/GenBank/DDBJ databases">
        <title>Subclass B2 metallo-beta lactamase from Pseudomonas synxantha.</title>
        <authorList>
            <person name="Poirel L."/>
            <person name="Palmieri M."/>
            <person name="Masseron A."/>
            <person name="Perreten V."/>
            <person name="Nordman P."/>
        </authorList>
    </citation>
    <scope>NUCLEOTIDE SEQUENCE [LARGE SCALE GENOMIC DNA]</scope>
    <source>
        <strain evidence="1 2">MCP106</strain>
    </source>
</reference>
<comment type="caution">
    <text evidence="1">The sequence shown here is derived from an EMBL/GenBank/DDBJ whole genome shotgun (WGS) entry which is preliminary data.</text>
</comment>
<organism evidence="1 2">
    <name type="scientific">Pseudomonas synxantha</name>
    <dbReference type="NCBI Taxonomy" id="47883"/>
    <lineage>
        <taxon>Bacteria</taxon>
        <taxon>Pseudomonadati</taxon>
        <taxon>Pseudomonadota</taxon>
        <taxon>Gammaproteobacteria</taxon>
        <taxon>Pseudomonadales</taxon>
        <taxon>Pseudomonadaceae</taxon>
        <taxon>Pseudomonas</taxon>
    </lineage>
</organism>
<accession>A0A5D3G7Y0</accession>
<dbReference type="Proteomes" id="UP000324029">
    <property type="component" value="Unassembled WGS sequence"/>
</dbReference>
<reference evidence="1 2" key="2">
    <citation type="submission" date="2019-08" db="EMBL/GenBank/DDBJ databases">
        <authorList>
            <person name="Brilhante M."/>
            <person name="Perreten V."/>
        </authorList>
    </citation>
    <scope>NUCLEOTIDE SEQUENCE [LARGE SCALE GENOMIC DNA]</scope>
    <source>
        <strain evidence="1 2">MCP106</strain>
    </source>
</reference>
<proteinExistence type="predicted"/>
<protein>
    <submittedName>
        <fullName evidence="1">Uncharacterized protein</fullName>
    </submittedName>
</protein>
<dbReference type="AlphaFoldDB" id="A0A5D3G7Y0"/>
<evidence type="ECO:0000313" key="1">
    <source>
        <dbReference type="EMBL" id="TYK56502.1"/>
    </source>
</evidence>
<name>A0A5D3G7Y0_9PSED</name>
<sequence>MFHLPPFGVSACLRHTLCAVRSSRVNAHAPANILDGPSDLLFTNACATHPPIFAVPIMILHNFGVRNATLGQMAGKLLP</sequence>
<dbReference type="EMBL" id="VSRO01000009">
    <property type="protein sequence ID" value="TYK56502.1"/>
    <property type="molecule type" value="Genomic_DNA"/>
</dbReference>